<name>A0AAF0DDQ9_9EURO</name>
<dbReference type="PANTHER" id="PTHR11941">
    <property type="entry name" value="ENOYL-COA HYDRATASE-RELATED"/>
    <property type="match status" value="1"/>
</dbReference>
<dbReference type="AlphaFoldDB" id="A0AAF0DDQ9"/>
<evidence type="ECO:0000256" key="1">
    <source>
        <dbReference type="ARBA" id="ARBA00004275"/>
    </source>
</evidence>
<evidence type="ECO:0008006" key="10">
    <source>
        <dbReference type="Google" id="ProtNLM"/>
    </source>
</evidence>
<dbReference type="InterPro" id="IPR018376">
    <property type="entry name" value="Enoyl-CoA_hyd/isom_CS"/>
</dbReference>
<evidence type="ECO:0000256" key="5">
    <source>
        <dbReference type="ARBA" id="ARBA00023235"/>
    </source>
</evidence>
<dbReference type="PROSITE" id="PS00166">
    <property type="entry name" value="ENOYL_COA_HYDRATASE"/>
    <property type="match status" value="1"/>
</dbReference>
<evidence type="ECO:0000256" key="7">
    <source>
        <dbReference type="RuleBase" id="RU003707"/>
    </source>
</evidence>
<dbReference type="Proteomes" id="UP001219355">
    <property type="component" value="Chromosome 1"/>
</dbReference>
<organism evidence="8 9">
    <name type="scientific">Emydomyces testavorans</name>
    <dbReference type="NCBI Taxonomy" id="2070801"/>
    <lineage>
        <taxon>Eukaryota</taxon>
        <taxon>Fungi</taxon>
        <taxon>Dikarya</taxon>
        <taxon>Ascomycota</taxon>
        <taxon>Pezizomycotina</taxon>
        <taxon>Eurotiomycetes</taxon>
        <taxon>Eurotiomycetidae</taxon>
        <taxon>Onygenales</taxon>
        <taxon>Nannizziopsiaceae</taxon>
        <taxon>Emydomyces</taxon>
    </lineage>
</organism>
<keyword evidence="9" id="KW-1185">Reference proteome</keyword>
<dbReference type="InterPro" id="IPR029045">
    <property type="entry name" value="ClpP/crotonase-like_dom_sf"/>
</dbReference>
<dbReference type="Gene3D" id="3.90.226.10">
    <property type="entry name" value="2-enoyl-CoA Hydratase, Chain A, domain 1"/>
    <property type="match status" value="1"/>
</dbReference>
<dbReference type="GO" id="GO:0005777">
    <property type="term" value="C:peroxisome"/>
    <property type="evidence" value="ECO:0007669"/>
    <property type="project" value="UniProtKB-SubCell"/>
</dbReference>
<gene>
    <name evidence="8" type="ORF">PRK78_001678</name>
</gene>
<dbReference type="InterPro" id="IPR001753">
    <property type="entry name" value="Enoyl-CoA_hydra/iso"/>
</dbReference>
<dbReference type="EMBL" id="CP120627">
    <property type="protein sequence ID" value="WEW56239.1"/>
    <property type="molecule type" value="Genomic_DNA"/>
</dbReference>
<proteinExistence type="inferred from homology"/>
<dbReference type="GO" id="GO:0016853">
    <property type="term" value="F:isomerase activity"/>
    <property type="evidence" value="ECO:0007669"/>
    <property type="project" value="UniProtKB-KW"/>
</dbReference>
<keyword evidence="5" id="KW-0413">Isomerase</keyword>
<dbReference type="Pfam" id="PF00378">
    <property type="entry name" value="ECH_1"/>
    <property type="match status" value="1"/>
</dbReference>
<keyword evidence="4" id="KW-0576">Peroxisome</keyword>
<dbReference type="GO" id="GO:0016829">
    <property type="term" value="F:lyase activity"/>
    <property type="evidence" value="ECO:0007669"/>
    <property type="project" value="UniProtKB-KW"/>
</dbReference>
<evidence type="ECO:0000256" key="2">
    <source>
        <dbReference type="ARBA" id="ARBA00004924"/>
    </source>
</evidence>
<dbReference type="FunFam" id="3.90.226.10:FF:000074">
    <property type="entry name" value="Enoyl-CoA hydratase (AFU_orthologue AFUA_2G10650)"/>
    <property type="match status" value="1"/>
</dbReference>
<comment type="similarity">
    <text evidence="3 7">Belongs to the enoyl-CoA hydratase/isomerase family.</text>
</comment>
<evidence type="ECO:0000313" key="8">
    <source>
        <dbReference type="EMBL" id="WEW56239.1"/>
    </source>
</evidence>
<keyword evidence="6" id="KW-0456">Lyase</keyword>
<evidence type="ECO:0000313" key="9">
    <source>
        <dbReference type="Proteomes" id="UP001219355"/>
    </source>
</evidence>
<dbReference type="SUPFAM" id="SSF52096">
    <property type="entry name" value="ClpP/crotonase"/>
    <property type="match status" value="1"/>
</dbReference>
<comment type="pathway">
    <text evidence="2">Siderophore biosynthesis.</text>
</comment>
<dbReference type="PANTHER" id="PTHR11941:SF68">
    <property type="entry name" value="CARNITINYL-COA DEHYDRATASE"/>
    <property type="match status" value="1"/>
</dbReference>
<comment type="subcellular location">
    <subcellularLocation>
        <location evidence="1">Peroxisome</location>
    </subcellularLocation>
</comment>
<evidence type="ECO:0000256" key="6">
    <source>
        <dbReference type="ARBA" id="ARBA00023239"/>
    </source>
</evidence>
<dbReference type="GO" id="GO:0006635">
    <property type="term" value="P:fatty acid beta-oxidation"/>
    <property type="evidence" value="ECO:0007669"/>
    <property type="project" value="TreeGrafter"/>
</dbReference>
<evidence type="ECO:0000256" key="3">
    <source>
        <dbReference type="ARBA" id="ARBA00005254"/>
    </source>
</evidence>
<accession>A0AAF0DDQ9</accession>
<protein>
    <recommendedName>
        <fullName evidence="10">Carnitinyl-CoA dehydratase</fullName>
    </recommendedName>
</protein>
<dbReference type="GO" id="GO:0005739">
    <property type="term" value="C:mitochondrion"/>
    <property type="evidence" value="ECO:0007669"/>
    <property type="project" value="TreeGrafter"/>
</dbReference>
<reference evidence="8" key="1">
    <citation type="submission" date="2023-03" db="EMBL/GenBank/DDBJ databases">
        <title>Emydomyces testavorans Genome Sequence.</title>
        <authorList>
            <person name="Hoyer L."/>
        </authorList>
    </citation>
    <scope>NUCLEOTIDE SEQUENCE</scope>
    <source>
        <strain evidence="8">16-2883</strain>
    </source>
</reference>
<dbReference type="CDD" id="cd06558">
    <property type="entry name" value="crotonase-like"/>
    <property type="match status" value="1"/>
</dbReference>
<evidence type="ECO:0000256" key="4">
    <source>
        <dbReference type="ARBA" id="ARBA00023140"/>
    </source>
</evidence>
<sequence>MSFSSPPPPSSFYLLSYPAAGVLLVTINRPKQRNSIPFQGHWDLHKLWQWFDNEGSLQVAIITGAGDKAFCAGQDLLEVEQHRSNPPSELYLQGHPPSGFAGISTRRGKKPIIAAVNGFAYGGGFEICLNCDMVIASPRAQFSLPEAKRGIYASAGGLPRIMRIAGLQIASEIALTGRSISAEEAKAWMFVNRISKTHESLLEEAVEFAKELSQLSPDALIVTRAGIREAWEVASIDKATANTKERYEKGLFSGENMMEGMCLRDFTAHDFPVPVLPDFGP</sequence>